<dbReference type="Gene3D" id="1.20.120.450">
    <property type="entry name" value="dinb family like domain"/>
    <property type="match status" value="1"/>
</dbReference>
<dbReference type="InterPro" id="IPR034660">
    <property type="entry name" value="DinB/YfiT-like"/>
</dbReference>
<comment type="caution">
    <text evidence="1">The sequence shown here is derived from an EMBL/GenBank/DDBJ whole genome shotgun (WGS) entry which is preliminary data.</text>
</comment>
<dbReference type="Pfam" id="PF04978">
    <property type="entry name" value="MST"/>
    <property type="match status" value="1"/>
</dbReference>
<gene>
    <name evidence="1" type="ORF">E1288_20755</name>
</gene>
<dbReference type="RefSeq" id="WP_132487571.1">
    <property type="nucleotide sequence ID" value="NZ_SMKW01000027.1"/>
</dbReference>
<dbReference type="Proteomes" id="UP000294947">
    <property type="component" value="Unassembled WGS sequence"/>
</dbReference>
<evidence type="ECO:0000313" key="1">
    <source>
        <dbReference type="EMBL" id="TDD48963.1"/>
    </source>
</evidence>
<dbReference type="OrthoDB" id="4548523at2"/>
<accession>A0A4R4YUI1</accession>
<keyword evidence="2" id="KW-1185">Reference proteome</keyword>
<name>A0A4R4YUI1_9PSEU</name>
<proteinExistence type="predicted"/>
<dbReference type="InterPro" id="IPR007061">
    <property type="entry name" value="MST-like"/>
</dbReference>
<protein>
    <submittedName>
        <fullName evidence="1">DinB family protein</fullName>
    </submittedName>
</protein>
<sequence>MAEADMKADLHRYLREARAALLWKLDGLPERDIRRPLTPTGTNLLGLVKHLITVELLYLSHVFGEPFDEPVAWFRPDAEPNSDLWATADESREYIVGLYRRACEHSDGTIAALPLDSAGYVEWFAEPDREATLHGILLHMIAETNRHAGHADVVRELIDGAVGLHEDIPMMAPGDQEWWADHRNRLELIAAQS</sequence>
<reference evidence="1 2" key="1">
    <citation type="submission" date="2019-03" db="EMBL/GenBank/DDBJ databases">
        <title>Draft genome sequences of novel Actinobacteria.</title>
        <authorList>
            <person name="Sahin N."/>
            <person name="Ay H."/>
            <person name="Saygin H."/>
        </authorList>
    </citation>
    <scope>NUCLEOTIDE SEQUENCE [LARGE SCALE GENOMIC DNA]</scope>
    <source>
        <strain evidence="1 2">7K502</strain>
    </source>
</reference>
<dbReference type="EMBL" id="SMKW01000027">
    <property type="protein sequence ID" value="TDD48963.1"/>
    <property type="molecule type" value="Genomic_DNA"/>
</dbReference>
<evidence type="ECO:0000313" key="2">
    <source>
        <dbReference type="Proteomes" id="UP000294947"/>
    </source>
</evidence>
<dbReference type="AlphaFoldDB" id="A0A4R4YUI1"/>
<dbReference type="SUPFAM" id="SSF109854">
    <property type="entry name" value="DinB/YfiT-like putative metalloenzymes"/>
    <property type="match status" value="1"/>
</dbReference>
<organism evidence="1 2">
    <name type="scientific">Saccharopolyspora elongata</name>
    <dbReference type="NCBI Taxonomy" id="2530387"/>
    <lineage>
        <taxon>Bacteria</taxon>
        <taxon>Bacillati</taxon>
        <taxon>Actinomycetota</taxon>
        <taxon>Actinomycetes</taxon>
        <taxon>Pseudonocardiales</taxon>
        <taxon>Pseudonocardiaceae</taxon>
        <taxon>Saccharopolyspora</taxon>
    </lineage>
</organism>